<dbReference type="InParanoid" id="A0A0P0V075"/>
<evidence type="ECO:0000313" key="1">
    <source>
        <dbReference type="EMBL" id="BAS70986.1"/>
    </source>
</evidence>
<keyword evidence="2" id="KW-1185">Reference proteome</keyword>
<organism evidence="1 2">
    <name type="scientific">Oryza sativa subsp. japonica</name>
    <name type="common">Rice</name>
    <dbReference type="NCBI Taxonomy" id="39947"/>
    <lineage>
        <taxon>Eukaryota</taxon>
        <taxon>Viridiplantae</taxon>
        <taxon>Streptophyta</taxon>
        <taxon>Embryophyta</taxon>
        <taxon>Tracheophyta</taxon>
        <taxon>Spermatophyta</taxon>
        <taxon>Magnoliopsida</taxon>
        <taxon>Liliopsida</taxon>
        <taxon>Poales</taxon>
        <taxon>Poaceae</taxon>
        <taxon>BOP clade</taxon>
        <taxon>Oryzoideae</taxon>
        <taxon>Oryzeae</taxon>
        <taxon>Oryzinae</taxon>
        <taxon>Oryza</taxon>
        <taxon>Oryza sativa</taxon>
    </lineage>
</organism>
<dbReference type="EMBL" id="AP014957">
    <property type="protein sequence ID" value="BAS70986.1"/>
    <property type="molecule type" value="Genomic_DNA"/>
</dbReference>
<reference evidence="1 2" key="3">
    <citation type="journal article" date="2013" name="Rice">
        <title>Improvement of the Oryza sativa Nipponbare reference genome using next generation sequence and optical map data.</title>
        <authorList>
            <person name="Kawahara Y."/>
            <person name="de la Bastide M."/>
            <person name="Hamilton J.P."/>
            <person name="Kanamori H."/>
            <person name="McCombie W.R."/>
            <person name="Ouyang S."/>
            <person name="Schwartz D.C."/>
            <person name="Tanaka T."/>
            <person name="Wu J."/>
            <person name="Zhou S."/>
            <person name="Childs K.L."/>
            <person name="Davidson R.M."/>
            <person name="Lin H."/>
            <person name="Quesada-Ocampo L."/>
            <person name="Vaillancourt B."/>
            <person name="Sakai H."/>
            <person name="Lee S.S."/>
            <person name="Kim J."/>
            <person name="Numa H."/>
            <person name="Itoh T."/>
            <person name="Buell C.R."/>
            <person name="Matsumoto T."/>
        </authorList>
    </citation>
    <scope>NUCLEOTIDE SEQUENCE [LARGE SCALE GENOMIC DNA]</scope>
    <source>
        <strain evidence="2">cv. Nipponbare</strain>
    </source>
</reference>
<gene>
    <name evidence="1" type="ordered locus">Os01g0210650</name>
    <name evidence="1" type="ORF">OSNPB_010210650</name>
</gene>
<dbReference type="Proteomes" id="UP000059680">
    <property type="component" value="Chromosome 1"/>
</dbReference>
<dbReference type="AlphaFoldDB" id="A0A0P0V075"/>
<protein>
    <submittedName>
        <fullName evidence="1">Os01g0210650 protein</fullName>
    </submittedName>
</protein>
<dbReference type="PaxDb" id="39947-A0A0P0V075"/>
<evidence type="ECO:0000313" key="2">
    <source>
        <dbReference type="Proteomes" id="UP000059680"/>
    </source>
</evidence>
<reference evidence="1 2" key="2">
    <citation type="journal article" date="2013" name="Plant Cell Physiol.">
        <title>Rice Annotation Project Database (RAP-DB): an integrative and interactive database for rice genomics.</title>
        <authorList>
            <person name="Sakai H."/>
            <person name="Lee S.S."/>
            <person name="Tanaka T."/>
            <person name="Numa H."/>
            <person name="Kim J."/>
            <person name="Kawahara Y."/>
            <person name="Wakimoto H."/>
            <person name="Yang C.C."/>
            <person name="Iwamoto M."/>
            <person name="Abe T."/>
            <person name="Yamada Y."/>
            <person name="Muto A."/>
            <person name="Inokuchi H."/>
            <person name="Ikemura T."/>
            <person name="Matsumoto T."/>
            <person name="Sasaki T."/>
            <person name="Itoh T."/>
        </authorList>
    </citation>
    <scope>NUCLEOTIDE SEQUENCE [LARGE SCALE GENOMIC DNA]</scope>
    <source>
        <strain evidence="2">cv. Nipponbare</strain>
    </source>
</reference>
<proteinExistence type="predicted"/>
<reference evidence="2" key="1">
    <citation type="journal article" date="2005" name="Nature">
        <title>The map-based sequence of the rice genome.</title>
        <authorList>
            <consortium name="International rice genome sequencing project (IRGSP)"/>
            <person name="Matsumoto T."/>
            <person name="Wu J."/>
            <person name="Kanamori H."/>
            <person name="Katayose Y."/>
            <person name="Fujisawa M."/>
            <person name="Namiki N."/>
            <person name="Mizuno H."/>
            <person name="Yamamoto K."/>
            <person name="Antonio B.A."/>
            <person name="Baba T."/>
            <person name="Sakata K."/>
            <person name="Nagamura Y."/>
            <person name="Aoki H."/>
            <person name="Arikawa K."/>
            <person name="Arita K."/>
            <person name="Bito T."/>
            <person name="Chiden Y."/>
            <person name="Fujitsuka N."/>
            <person name="Fukunaka R."/>
            <person name="Hamada M."/>
            <person name="Harada C."/>
            <person name="Hayashi A."/>
            <person name="Hijishita S."/>
            <person name="Honda M."/>
            <person name="Hosokawa S."/>
            <person name="Ichikawa Y."/>
            <person name="Idonuma A."/>
            <person name="Iijima M."/>
            <person name="Ikeda M."/>
            <person name="Ikeno M."/>
            <person name="Ito K."/>
            <person name="Ito S."/>
            <person name="Ito T."/>
            <person name="Ito Y."/>
            <person name="Ito Y."/>
            <person name="Iwabuchi A."/>
            <person name="Kamiya K."/>
            <person name="Karasawa W."/>
            <person name="Kurita K."/>
            <person name="Katagiri S."/>
            <person name="Kikuta A."/>
            <person name="Kobayashi H."/>
            <person name="Kobayashi N."/>
            <person name="Machita K."/>
            <person name="Maehara T."/>
            <person name="Masukawa M."/>
            <person name="Mizubayashi T."/>
            <person name="Mukai Y."/>
            <person name="Nagasaki H."/>
            <person name="Nagata Y."/>
            <person name="Naito S."/>
            <person name="Nakashima M."/>
            <person name="Nakama Y."/>
            <person name="Nakamichi Y."/>
            <person name="Nakamura M."/>
            <person name="Meguro A."/>
            <person name="Negishi M."/>
            <person name="Ohta I."/>
            <person name="Ohta T."/>
            <person name="Okamoto M."/>
            <person name="Ono N."/>
            <person name="Saji S."/>
            <person name="Sakaguchi M."/>
            <person name="Sakai K."/>
            <person name="Shibata M."/>
            <person name="Shimokawa T."/>
            <person name="Song J."/>
            <person name="Takazaki Y."/>
            <person name="Terasawa K."/>
            <person name="Tsugane M."/>
            <person name="Tsuji K."/>
            <person name="Ueda S."/>
            <person name="Waki K."/>
            <person name="Yamagata H."/>
            <person name="Yamamoto M."/>
            <person name="Yamamoto S."/>
            <person name="Yamane H."/>
            <person name="Yoshiki S."/>
            <person name="Yoshihara R."/>
            <person name="Yukawa K."/>
            <person name="Zhong H."/>
            <person name="Yano M."/>
            <person name="Yuan Q."/>
            <person name="Ouyang S."/>
            <person name="Liu J."/>
            <person name="Jones K.M."/>
            <person name="Gansberger K."/>
            <person name="Moffat K."/>
            <person name="Hill J."/>
            <person name="Bera J."/>
            <person name="Fadrosh D."/>
            <person name="Jin S."/>
            <person name="Johri S."/>
            <person name="Kim M."/>
            <person name="Overton L."/>
            <person name="Reardon M."/>
            <person name="Tsitrin T."/>
            <person name="Vuong H."/>
            <person name="Weaver B."/>
            <person name="Ciecko A."/>
            <person name="Tallon L."/>
            <person name="Jackson J."/>
            <person name="Pai G."/>
            <person name="Aken S.V."/>
            <person name="Utterback T."/>
            <person name="Reidmuller S."/>
            <person name="Feldblyum T."/>
            <person name="Hsiao J."/>
            <person name="Zismann V."/>
            <person name="Iobst S."/>
            <person name="de Vazeille A.R."/>
            <person name="Buell C.R."/>
            <person name="Ying K."/>
            <person name="Li Y."/>
            <person name="Lu T."/>
            <person name="Huang Y."/>
            <person name="Zhao Q."/>
            <person name="Feng Q."/>
            <person name="Zhang L."/>
            <person name="Zhu J."/>
            <person name="Weng Q."/>
            <person name="Mu J."/>
            <person name="Lu Y."/>
            <person name="Fan D."/>
            <person name="Liu Y."/>
            <person name="Guan J."/>
            <person name="Zhang Y."/>
            <person name="Yu S."/>
            <person name="Liu X."/>
            <person name="Zhang Y."/>
            <person name="Hong G."/>
            <person name="Han B."/>
            <person name="Choisne N."/>
            <person name="Demange N."/>
            <person name="Orjeda G."/>
            <person name="Samain S."/>
            <person name="Cattolico L."/>
            <person name="Pelletier E."/>
            <person name="Couloux A."/>
            <person name="Segurens B."/>
            <person name="Wincker P."/>
            <person name="D'Hont A."/>
            <person name="Scarpelli C."/>
            <person name="Weissenbach J."/>
            <person name="Salanoubat M."/>
            <person name="Quetier F."/>
            <person name="Yu Y."/>
            <person name="Kim H.R."/>
            <person name="Rambo T."/>
            <person name="Currie J."/>
            <person name="Collura K."/>
            <person name="Luo M."/>
            <person name="Yang T."/>
            <person name="Ammiraju J.S.S."/>
            <person name="Engler F."/>
            <person name="Soderlund C."/>
            <person name="Wing R.A."/>
            <person name="Palmer L.E."/>
            <person name="de la Bastide M."/>
            <person name="Spiegel L."/>
            <person name="Nascimento L."/>
            <person name="Zutavern T."/>
            <person name="O'Shaughnessy A."/>
            <person name="Dike S."/>
            <person name="Dedhia N."/>
            <person name="Preston R."/>
            <person name="Balija V."/>
            <person name="McCombie W.R."/>
            <person name="Chow T."/>
            <person name="Chen H."/>
            <person name="Chung M."/>
            <person name="Chen C."/>
            <person name="Shaw J."/>
            <person name="Wu H."/>
            <person name="Hsiao K."/>
            <person name="Chao Y."/>
            <person name="Chu M."/>
            <person name="Cheng C."/>
            <person name="Hour A."/>
            <person name="Lee P."/>
            <person name="Lin S."/>
            <person name="Lin Y."/>
            <person name="Liou J."/>
            <person name="Liu S."/>
            <person name="Hsing Y."/>
            <person name="Raghuvanshi S."/>
            <person name="Mohanty A."/>
            <person name="Bharti A.K."/>
            <person name="Gaur A."/>
            <person name="Gupta V."/>
            <person name="Kumar D."/>
            <person name="Ravi V."/>
            <person name="Vij S."/>
            <person name="Kapur A."/>
            <person name="Khurana P."/>
            <person name="Khurana P."/>
            <person name="Khurana J.P."/>
            <person name="Tyagi A.K."/>
            <person name="Gaikwad K."/>
            <person name="Singh A."/>
            <person name="Dalal V."/>
            <person name="Srivastava S."/>
            <person name="Dixit A."/>
            <person name="Pal A.K."/>
            <person name="Ghazi I.A."/>
            <person name="Yadav M."/>
            <person name="Pandit A."/>
            <person name="Bhargava A."/>
            <person name="Sureshbabu K."/>
            <person name="Batra K."/>
            <person name="Sharma T.R."/>
            <person name="Mohapatra T."/>
            <person name="Singh N.K."/>
            <person name="Messing J."/>
            <person name="Nelson A.B."/>
            <person name="Fuks G."/>
            <person name="Kavchok S."/>
            <person name="Keizer G."/>
            <person name="Linton E."/>
            <person name="Llaca V."/>
            <person name="Song R."/>
            <person name="Tanyolac B."/>
            <person name="Young S."/>
            <person name="Ho-Il K."/>
            <person name="Hahn J.H."/>
            <person name="Sangsakoo G."/>
            <person name="Vanavichit A."/>
            <person name="de Mattos Luiz.A.T."/>
            <person name="Zimmer P.D."/>
            <person name="Malone G."/>
            <person name="Dellagostin O."/>
            <person name="de Oliveira A.C."/>
            <person name="Bevan M."/>
            <person name="Bancroft I."/>
            <person name="Minx P."/>
            <person name="Cordum H."/>
            <person name="Wilson R."/>
            <person name="Cheng Z."/>
            <person name="Jin W."/>
            <person name="Jiang J."/>
            <person name="Leong S.A."/>
            <person name="Iwama H."/>
            <person name="Gojobori T."/>
            <person name="Itoh T."/>
            <person name="Niimura Y."/>
            <person name="Fujii Y."/>
            <person name="Habara T."/>
            <person name="Sakai H."/>
            <person name="Sato Y."/>
            <person name="Wilson G."/>
            <person name="Kumar K."/>
            <person name="McCouch S."/>
            <person name="Juretic N."/>
            <person name="Hoen D."/>
            <person name="Wright S."/>
            <person name="Bruskiewich R."/>
            <person name="Bureau T."/>
            <person name="Miyao A."/>
            <person name="Hirochika H."/>
            <person name="Nishikawa T."/>
            <person name="Kadowaki K."/>
            <person name="Sugiura M."/>
            <person name="Burr B."/>
            <person name="Sasaki T."/>
        </authorList>
    </citation>
    <scope>NUCLEOTIDE SEQUENCE [LARGE SCALE GENOMIC DNA]</scope>
    <source>
        <strain evidence="2">cv. Nipponbare</strain>
    </source>
</reference>
<accession>A0A0P0V075</accession>
<sequence>MASRTRWMEAMESVRIFRLKGDIQLHHSMAYMYKVQADVACGIVNSSCVFDVASWFSDCSILELMKLKVVALMKCKMPVTPNDHLLYIRNSDPVAGCCAPTKSLQSLDPYASCHHGDD</sequence>
<name>A0A0P0V075_ORYSJ</name>